<name>A0A9J6DED9_RHIMP</name>
<reference evidence="1" key="2">
    <citation type="submission" date="2021-09" db="EMBL/GenBank/DDBJ databases">
        <authorList>
            <person name="Jia N."/>
            <person name="Wang J."/>
            <person name="Shi W."/>
            <person name="Du L."/>
            <person name="Sun Y."/>
            <person name="Zhan W."/>
            <person name="Jiang J."/>
            <person name="Wang Q."/>
            <person name="Zhang B."/>
            <person name="Ji P."/>
            <person name="Sakyi L.B."/>
            <person name="Cui X."/>
            <person name="Yuan T."/>
            <person name="Jiang B."/>
            <person name="Yang W."/>
            <person name="Lam T.T.-Y."/>
            <person name="Chang Q."/>
            <person name="Ding S."/>
            <person name="Wang X."/>
            <person name="Zhu J."/>
            <person name="Ruan X."/>
            <person name="Zhao L."/>
            <person name="Wei J."/>
            <person name="Que T."/>
            <person name="Du C."/>
            <person name="Cheng J."/>
            <person name="Dai P."/>
            <person name="Han X."/>
            <person name="Huang E."/>
            <person name="Gao Y."/>
            <person name="Liu J."/>
            <person name="Shao H."/>
            <person name="Ye R."/>
            <person name="Li L."/>
            <person name="Wei W."/>
            <person name="Wang X."/>
            <person name="Wang C."/>
            <person name="Huo Q."/>
            <person name="Li W."/>
            <person name="Guo W."/>
            <person name="Chen H."/>
            <person name="Chen S."/>
            <person name="Zhou L."/>
            <person name="Zhou L."/>
            <person name="Ni X."/>
            <person name="Tian J."/>
            <person name="Zhou Y."/>
            <person name="Sheng Y."/>
            <person name="Liu T."/>
            <person name="Pan Y."/>
            <person name="Xia L."/>
            <person name="Li J."/>
            <person name="Zhao F."/>
            <person name="Cao W."/>
        </authorList>
    </citation>
    <scope>NUCLEOTIDE SEQUENCE</scope>
    <source>
        <strain evidence="1">Rmic-2018</strain>
        <tissue evidence="1">Larvae</tissue>
    </source>
</reference>
<proteinExistence type="predicted"/>
<dbReference type="EMBL" id="JABSTU010000009">
    <property type="protein sequence ID" value="KAH8020362.1"/>
    <property type="molecule type" value="Genomic_DNA"/>
</dbReference>
<evidence type="ECO:0000313" key="1">
    <source>
        <dbReference type="EMBL" id="KAH8020362.1"/>
    </source>
</evidence>
<organism evidence="1 2">
    <name type="scientific">Rhipicephalus microplus</name>
    <name type="common">Cattle tick</name>
    <name type="synonym">Boophilus microplus</name>
    <dbReference type="NCBI Taxonomy" id="6941"/>
    <lineage>
        <taxon>Eukaryota</taxon>
        <taxon>Metazoa</taxon>
        <taxon>Ecdysozoa</taxon>
        <taxon>Arthropoda</taxon>
        <taxon>Chelicerata</taxon>
        <taxon>Arachnida</taxon>
        <taxon>Acari</taxon>
        <taxon>Parasitiformes</taxon>
        <taxon>Ixodida</taxon>
        <taxon>Ixodoidea</taxon>
        <taxon>Ixodidae</taxon>
        <taxon>Rhipicephalinae</taxon>
        <taxon>Rhipicephalus</taxon>
        <taxon>Boophilus</taxon>
    </lineage>
</organism>
<dbReference type="Proteomes" id="UP000821866">
    <property type="component" value="Chromosome 7"/>
</dbReference>
<protein>
    <submittedName>
        <fullName evidence="1">Uncharacterized protein</fullName>
    </submittedName>
</protein>
<evidence type="ECO:0000313" key="2">
    <source>
        <dbReference type="Proteomes" id="UP000821866"/>
    </source>
</evidence>
<accession>A0A9J6DED9</accession>
<reference evidence="1" key="1">
    <citation type="journal article" date="2020" name="Cell">
        <title>Large-Scale Comparative Analyses of Tick Genomes Elucidate Their Genetic Diversity and Vector Capacities.</title>
        <authorList>
            <consortium name="Tick Genome and Microbiome Consortium (TIGMIC)"/>
            <person name="Jia N."/>
            <person name="Wang J."/>
            <person name="Shi W."/>
            <person name="Du L."/>
            <person name="Sun Y."/>
            <person name="Zhan W."/>
            <person name="Jiang J.F."/>
            <person name="Wang Q."/>
            <person name="Zhang B."/>
            <person name="Ji P."/>
            <person name="Bell-Sakyi L."/>
            <person name="Cui X.M."/>
            <person name="Yuan T.T."/>
            <person name="Jiang B.G."/>
            <person name="Yang W.F."/>
            <person name="Lam T.T."/>
            <person name="Chang Q.C."/>
            <person name="Ding S.J."/>
            <person name="Wang X.J."/>
            <person name="Zhu J.G."/>
            <person name="Ruan X.D."/>
            <person name="Zhao L."/>
            <person name="Wei J.T."/>
            <person name="Ye R.Z."/>
            <person name="Que T.C."/>
            <person name="Du C.H."/>
            <person name="Zhou Y.H."/>
            <person name="Cheng J.X."/>
            <person name="Dai P.F."/>
            <person name="Guo W.B."/>
            <person name="Han X.H."/>
            <person name="Huang E.J."/>
            <person name="Li L.F."/>
            <person name="Wei W."/>
            <person name="Gao Y.C."/>
            <person name="Liu J.Z."/>
            <person name="Shao H.Z."/>
            <person name="Wang X."/>
            <person name="Wang C.C."/>
            <person name="Yang T.C."/>
            <person name="Huo Q.B."/>
            <person name="Li W."/>
            <person name="Chen H.Y."/>
            <person name="Chen S.E."/>
            <person name="Zhou L.G."/>
            <person name="Ni X.B."/>
            <person name="Tian J.H."/>
            <person name="Sheng Y."/>
            <person name="Liu T."/>
            <person name="Pan Y.S."/>
            <person name="Xia L.Y."/>
            <person name="Li J."/>
            <person name="Zhao F."/>
            <person name="Cao W.C."/>
        </authorList>
    </citation>
    <scope>NUCLEOTIDE SEQUENCE</scope>
    <source>
        <strain evidence="1">Rmic-2018</strain>
    </source>
</reference>
<comment type="caution">
    <text evidence="1">The sequence shown here is derived from an EMBL/GenBank/DDBJ whole genome shotgun (WGS) entry which is preliminary data.</text>
</comment>
<sequence length="143" mass="16130">MAARLPPHATEKDIVCANATQNIFALSTPLENNALAYCSLKEIILPKRRYYVTAYFVPLCNTCRVAIRGVDADFTDVDLARMIHTARNPKVLGARGIMKTTAIILLDNHKVPNYIYCGPITYRCTLYKRQIGTCRNFCHVGHR</sequence>
<gene>
    <name evidence="1" type="ORF">HPB51_000995</name>
</gene>
<keyword evidence="2" id="KW-1185">Reference proteome</keyword>
<dbReference type="AlphaFoldDB" id="A0A9J6DED9"/>